<reference evidence="1 2" key="1">
    <citation type="submission" date="2024-02" db="EMBL/GenBank/DDBJ databases">
        <title>De novo assembly and annotation of 12 fungi associated with fruit tree decline syndrome in Ontario, Canada.</title>
        <authorList>
            <person name="Sulman M."/>
            <person name="Ellouze W."/>
            <person name="Ilyukhin E."/>
        </authorList>
    </citation>
    <scope>NUCLEOTIDE SEQUENCE [LARGE SCALE GENOMIC DNA]</scope>
    <source>
        <strain evidence="1 2">FDS-637</strain>
    </source>
</reference>
<proteinExistence type="predicted"/>
<keyword evidence="2" id="KW-1185">Reference proteome</keyword>
<evidence type="ECO:0000313" key="2">
    <source>
        <dbReference type="Proteomes" id="UP001430584"/>
    </source>
</evidence>
<dbReference type="EMBL" id="JAJVCZ030000002">
    <property type="protein sequence ID" value="KAL0262759.1"/>
    <property type="molecule type" value="Genomic_DNA"/>
</dbReference>
<accession>A0ABR3CQA8</accession>
<evidence type="ECO:0000313" key="1">
    <source>
        <dbReference type="EMBL" id="KAL0262759.1"/>
    </source>
</evidence>
<gene>
    <name evidence="1" type="ORF">SLS55_001731</name>
</gene>
<organism evidence="1 2">
    <name type="scientific">Diplodia seriata</name>
    <dbReference type="NCBI Taxonomy" id="420778"/>
    <lineage>
        <taxon>Eukaryota</taxon>
        <taxon>Fungi</taxon>
        <taxon>Dikarya</taxon>
        <taxon>Ascomycota</taxon>
        <taxon>Pezizomycotina</taxon>
        <taxon>Dothideomycetes</taxon>
        <taxon>Dothideomycetes incertae sedis</taxon>
        <taxon>Botryosphaeriales</taxon>
        <taxon>Botryosphaeriaceae</taxon>
        <taxon>Diplodia</taxon>
    </lineage>
</organism>
<name>A0ABR3CQA8_9PEZI</name>
<comment type="caution">
    <text evidence="1">The sequence shown here is derived from an EMBL/GenBank/DDBJ whole genome shotgun (WGS) entry which is preliminary data.</text>
</comment>
<dbReference type="Proteomes" id="UP001430584">
    <property type="component" value="Unassembled WGS sequence"/>
</dbReference>
<dbReference type="GeneID" id="92005816"/>
<dbReference type="RefSeq" id="XP_066635788.1">
    <property type="nucleotide sequence ID" value="XM_066773221.1"/>
</dbReference>
<protein>
    <submittedName>
        <fullName evidence="1">Uncharacterized protein</fullName>
    </submittedName>
</protein>
<sequence>MDMEDPPNVPELASTRSIATNALCSQTAGFSEPDPLLDLVDTLLNLTTSPDADTQVSYTITAVAPALLGATTGFGRFYEVCRYSCVRRHNPLTVLARMRLDDKGDVLVWENWKRVDFADWVSVFPRYKQDQIGVGSCFWTTRYIWHRSGKPFRLLDLPRELRDMIYEECATFFYLRRGLETHWQKGWNFCPYYALYYDKKLLNSEHGENGTIMRMECNYGGRILNGAVSPISLLLSNKQVSREYKERMWKSLEFRFTSYRDSWKIMSGKDRLEAILPQWSSVSRVCLELNTSHCLTLLGIPVLTSEPIRPPGPSAFVDILKSLRLSHLTIFIRHQTGEFVNSRYTNIYRNACPHILTGYVILYAKTVFSSIPHVQLTGCISPKMVAQFQQMYKEERAGATPTLTEWDVIGPSTYLKKRGRSWMQHELYDLDLMRQ</sequence>